<dbReference type="InterPro" id="IPR002893">
    <property type="entry name" value="Znf_MYND"/>
</dbReference>
<dbReference type="Pfam" id="PF01753">
    <property type="entry name" value="zf-MYND"/>
    <property type="match status" value="1"/>
</dbReference>
<reference evidence="9 10" key="1">
    <citation type="submission" date="2020-04" db="EMBL/GenBank/DDBJ databases">
        <title>Perkinsus olseni comparative genomics.</title>
        <authorList>
            <person name="Bogema D.R."/>
        </authorList>
    </citation>
    <scope>NUCLEOTIDE SEQUENCE [LARGE SCALE GENOMIC DNA]</scope>
    <source>
        <strain evidence="9">00978-12</strain>
    </source>
</reference>
<dbReference type="GO" id="GO:0008270">
    <property type="term" value="F:zinc ion binding"/>
    <property type="evidence" value="ECO:0007669"/>
    <property type="project" value="UniProtKB-KW"/>
</dbReference>
<evidence type="ECO:0000313" key="9">
    <source>
        <dbReference type="EMBL" id="KAF4686312.1"/>
    </source>
</evidence>
<protein>
    <recommendedName>
        <fullName evidence="8">MYND-type domain-containing protein</fullName>
    </recommendedName>
</protein>
<evidence type="ECO:0000256" key="3">
    <source>
        <dbReference type="ARBA" id="ARBA00022771"/>
    </source>
</evidence>
<evidence type="ECO:0000256" key="5">
    <source>
        <dbReference type="ARBA" id="ARBA00023043"/>
    </source>
</evidence>
<feature type="domain" description="MYND-type" evidence="8">
    <location>
        <begin position="377"/>
        <end position="414"/>
    </location>
</feature>
<dbReference type="PROSITE" id="PS50865">
    <property type="entry name" value="ZF_MYND_2"/>
    <property type="match status" value="1"/>
</dbReference>
<evidence type="ECO:0000313" key="10">
    <source>
        <dbReference type="Proteomes" id="UP000541610"/>
    </source>
</evidence>
<dbReference type="PANTHER" id="PTHR24198">
    <property type="entry name" value="ANKYRIN REPEAT AND PROTEIN KINASE DOMAIN-CONTAINING PROTEIN"/>
    <property type="match status" value="1"/>
</dbReference>
<keyword evidence="1" id="KW-0479">Metal-binding</keyword>
<dbReference type="PROSITE" id="PS50297">
    <property type="entry name" value="ANK_REP_REGION"/>
    <property type="match status" value="2"/>
</dbReference>
<evidence type="ECO:0000259" key="8">
    <source>
        <dbReference type="PROSITE" id="PS50865"/>
    </source>
</evidence>
<dbReference type="PROSITE" id="PS50088">
    <property type="entry name" value="ANK_REPEAT"/>
    <property type="match status" value="2"/>
</dbReference>
<dbReference type="SUPFAM" id="SSF48403">
    <property type="entry name" value="Ankyrin repeat"/>
    <property type="match status" value="1"/>
</dbReference>
<dbReference type="Pfam" id="PF12796">
    <property type="entry name" value="Ank_2"/>
    <property type="match status" value="3"/>
</dbReference>
<evidence type="ECO:0000256" key="4">
    <source>
        <dbReference type="ARBA" id="ARBA00022833"/>
    </source>
</evidence>
<keyword evidence="4" id="KW-0862">Zinc</keyword>
<keyword evidence="2" id="KW-0677">Repeat</keyword>
<dbReference type="PANTHER" id="PTHR24198:SF165">
    <property type="entry name" value="ANKYRIN REPEAT-CONTAINING PROTEIN-RELATED"/>
    <property type="match status" value="1"/>
</dbReference>
<dbReference type="AlphaFoldDB" id="A0A7J6NR09"/>
<evidence type="ECO:0000256" key="6">
    <source>
        <dbReference type="PROSITE-ProRule" id="PRU00023"/>
    </source>
</evidence>
<name>A0A7J6NR09_PEROL</name>
<comment type="caution">
    <text evidence="9">The sequence shown here is derived from an EMBL/GenBank/DDBJ whole genome shotgun (WGS) entry which is preliminary data.</text>
</comment>
<dbReference type="OrthoDB" id="10264606at2759"/>
<dbReference type="InterPro" id="IPR036770">
    <property type="entry name" value="Ankyrin_rpt-contain_sf"/>
</dbReference>
<gene>
    <name evidence="9" type="ORF">FOZ60_005448</name>
</gene>
<dbReference type="Gene3D" id="1.25.40.20">
    <property type="entry name" value="Ankyrin repeat-containing domain"/>
    <property type="match status" value="1"/>
</dbReference>
<dbReference type="SUPFAM" id="SSF144232">
    <property type="entry name" value="HIT/MYND zinc finger-like"/>
    <property type="match status" value="1"/>
</dbReference>
<dbReference type="EMBL" id="JABANP010000227">
    <property type="protein sequence ID" value="KAF4686312.1"/>
    <property type="molecule type" value="Genomic_DNA"/>
</dbReference>
<feature type="repeat" description="ANK" evidence="6">
    <location>
        <begin position="301"/>
        <end position="334"/>
    </location>
</feature>
<dbReference type="Gene3D" id="6.10.140.2220">
    <property type="match status" value="1"/>
</dbReference>
<proteinExistence type="predicted"/>
<keyword evidence="3 7" id="KW-0863">Zinc-finger</keyword>
<organism evidence="9 10">
    <name type="scientific">Perkinsus olseni</name>
    <name type="common">Perkinsus atlanticus</name>
    <dbReference type="NCBI Taxonomy" id="32597"/>
    <lineage>
        <taxon>Eukaryota</taxon>
        <taxon>Sar</taxon>
        <taxon>Alveolata</taxon>
        <taxon>Perkinsozoa</taxon>
        <taxon>Perkinsea</taxon>
        <taxon>Perkinsida</taxon>
        <taxon>Perkinsidae</taxon>
        <taxon>Perkinsus</taxon>
    </lineage>
</organism>
<feature type="repeat" description="ANK" evidence="6">
    <location>
        <begin position="223"/>
        <end position="255"/>
    </location>
</feature>
<evidence type="ECO:0000256" key="2">
    <source>
        <dbReference type="ARBA" id="ARBA00022737"/>
    </source>
</evidence>
<accession>A0A7J6NR09</accession>
<dbReference type="PROSITE" id="PS01360">
    <property type="entry name" value="ZF_MYND_1"/>
    <property type="match status" value="1"/>
</dbReference>
<keyword evidence="5 6" id="KW-0040">ANK repeat</keyword>
<evidence type="ECO:0000256" key="1">
    <source>
        <dbReference type="ARBA" id="ARBA00022723"/>
    </source>
</evidence>
<dbReference type="SMART" id="SM00248">
    <property type="entry name" value="ANK"/>
    <property type="match status" value="7"/>
</dbReference>
<evidence type="ECO:0000256" key="7">
    <source>
        <dbReference type="PROSITE-ProRule" id="PRU00134"/>
    </source>
</evidence>
<dbReference type="Proteomes" id="UP000541610">
    <property type="component" value="Unassembled WGS sequence"/>
</dbReference>
<dbReference type="InterPro" id="IPR002110">
    <property type="entry name" value="Ankyrin_rpt"/>
</dbReference>
<sequence length="419" mass="45001">MADHPNRSEEVSVQCIDIYSTLPFTREGKSDHVLLTPLHAACQSGDVDAARLLLSSIEERHSALTSPEIPSPLVLAVRSGCASLVDLLLSHHSPIGDPDGPGRVSWSEEALGKSVIAACMVGDSTVVRLLAGASPSTVNYEDPERPLMTPLTTAVFYGHDDTVRTLLDLSASVTGDHPEGWTALHMATHMNSVKVTDMLLQATSREETCKIPGFMKSDAISHTHPTVLHVAIRRSNLDLVKLLLRHRADPNAPSPPQGLTPLMAACQKGSEGTDIVQLLLTIESVVEKINAPCQDAGSSYEGYTALHFAAETHTSLPIVSALLAHGASPLARTATTPSGYGYLPLDLTYDSAWPSTGESPPADYTIHSDIQKELMRCGSCGATESPMVCFRCHAQRYCSGSCQRQHWPHHKTVCRPALA</sequence>